<evidence type="ECO:0000313" key="3">
    <source>
        <dbReference type="Proteomes" id="UP000324479"/>
    </source>
</evidence>
<evidence type="ECO:0000313" key="2">
    <source>
        <dbReference type="EMBL" id="KAA5543728.1"/>
    </source>
</evidence>
<feature type="transmembrane region" description="Helical" evidence="1">
    <location>
        <begin position="86"/>
        <end position="104"/>
    </location>
</feature>
<evidence type="ECO:0008006" key="4">
    <source>
        <dbReference type="Google" id="ProtNLM"/>
    </source>
</evidence>
<feature type="transmembrane region" description="Helical" evidence="1">
    <location>
        <begin position="294"/>
        <end position="317"/>
    </location>
</feature>
<feature type="transmembrane region" description="Helical" evidence="1">
    <location>
        <begin position="42"/>
        <end position="65"/>
    </location>
</feature>
<sequence length="320" mass="36042">MIVSRGQLKLHLGFAIPVAVLTAVCMTLYFRQSLAAGTWVGGGSWSGLLCGVIAGAIILSEMLLWPRKALRRFRLIPTKYWMAAHLWMGLASLPLAIVHCGFHLGGWLPATLLILLVLTVLSGVYGLAVQNVLPRWMLRHLPRETIYNQIQFVSDQAVRDARQLLTRACGRNVASIETAVADPELLPAGAVVVGAVRQAGKTRGKTLQTRHVAEGRFDRETLWSAFDQIEPYLREGDRVESPVRQSYGADRWFRRLREACHEESQPVIDVLQDLCDQRREFDLQRRVHRLLHTWLPVHIGLSVAVTILLGIHVWTALKFW</sequence>
<reference evidence="2 3" key="1">
    <citation type="submission" date="2019-08" db="EMBL/GenBank/DDBJ databases">
        <authorList>
            <person name="Dhanesh K."/>
            <person name="Kumar G."/>
            <person name="Sasikala C."/>
            <person name="Venkata Ramana C."/>
        </authorList>
    </citation>
    <scope>NUCLEOTIDE SEQUENCE [LARGE SCALE GENOMIC DNA]</scope>
    <source>
        <strain evidence="2 3">JC645</strain>
    </source>
</reference>
<feature type="transmembrane region" description="Helical" evidence="1">
    <location>
        <begin position="110"/>
        <end position="133"/>
    </location>
</feature>
<dbReference type="AlphaFoldDB" id="A0A5M6D849"/>
<evidence type="ECO:0000256" key="1">
    <source>
        <dbReference type="SAM" id="Phobius"/>
    </source>
</evidence>
<keyword evidence="1" id="KW-0472">Membrane</keyword>
<protein>
    <recommendedName>
        <fullName evidence="4">Ferric reductase like protein</fullName>
    </recommendedName>
</protein>
<feature type="transmembrane region" description="Helical" evidence="1">
    <location>
        <begin position="12"/>
        <end position="30"/>
    </location>
</feature>
<dbReference type="EMBL" id="VWOX01000005">
    <property type="protein sequence ID" value="KAA5543728.1"/>
    <property type="molecule type" value="Genomic_DNA"/>
</dbReference>
<dbReference type="Proteomes" id="UP000324479">
    <property type="component" value="Unassembled WGS sequence"/>
</dbReference>
<accession>A0A5M6D849</accession>
<keyword evidence="3" id="KW-1185">Reference proteome</keyword>
<organism evidence="2 3">
    <name type="scientific">Roseiconus nitratireducens</name>
    <dbReference type="NCBI Taxonomy" id="2605748"/>
    <lineage>
        <taxon>Bacteria</taxon>
        <taxon>Pseudomonadati</taxon>
        <taxon>Planctomycetota</taxon>
        <taxon>Planctomycetia</taxon>
        <taxon>Pirellulales</taxon>
        <taxon>Pirellulaceae</taxon>
        <taxon>Roseiconus</taxon>
    </lineage>
</organism>
<keyword evidence="1" id="KW-0812">Transmembrane</keyword>
<gene>
    <name evidence="2" type="ORF">FYK55_11105</name>
</gene>
<proteinExistence type="predicted"/>
<comment type="caution">
    <text evidence="2">The sequence shown here is derived from an EMBL/GenBank/DDBJ whole genome shotgun (WGS) entry which is preliminary data.</text>
</comment>
<name>A0A5M6D849_9BACT</name>
<keyword evidence="1" id="KW-1133">Transmembrane helix</keyword>